<evidence type="ECO:0000256" key="1">
    <source>
        <dbReference type="SAM" id="Phobius"/>
    </source>
</evidence>
<feature type="transmembrane region" description="Helical" evidence="1">
    <location>
        <begin position="208"/>
        <end position="226"/>
    </location>
</feature>
<proteinExistence type="predicted"/>
<keyword evidence="1" id="KW-0472">Membrane</keyword>
<dbReference type="Proteomes" id="UP000789524">
    <property type="component" value="Unassembled WGS sequence"/>
</dbReference>
<feature type="transmembrane region" description="Helical" evidence="1">
    <location>
        <begin position="42"/>
        <end position="61"/>
    </location>
</feature>
<keyword evidence="1" id="KW-0812">Transmembrane</keyword>
<name>A0A8J2R8G0_9NEOP</name>
<gene>
    <name evidence="2" type="ORF">DCHRY22_LOCUS14791</name>
</gene>
<feature type="transmembrane region" description="Helical" evidence="1">
    <location>
        <begin position="134"/>
        <end position="155"/>
    </location>
</feature>
<dbReference type="OrthoDB" id="6765072at2759"/>
<sequence length="280" mass="32196">MAMNSIPYEFLKPLNMAFDLLGRSNIKYFDGKDSGFKKYWRFLYVVPCALTHFIFETLYVISLLTSDSPTSEISWMIPVYLILFQGIIKATVVCIKKTEIETIVEGLGAIWRTDERLTRNQIEKKQYRLKNFNFCLTVLRFIYVYMGTECLMISLCSQMSTDFALLQEDLKCIVVNKNGNKEISQFTTSQTTIEDIVAPETTEFLKNFSAALALMGPIYILCYYAEQLQEEMANTAESLKCLAATIALLFPIYMLCFYAQQLEEEVPKALLSYVTELCKD</sequence>
<evidence type="ECO:0000313" key="2">
    <source>
        <dbReference type="EMBL" id="CAG9583399.1"/>
    </source>
</evidence>
<accession>A0A8J2R8G0</accession>
<keyword evidence="3" id="KW-1185">Reference proteome</keyword>
<keyword evidence="1" id="KW-1133">Transmembrane helix</keyword>
<feature type="transmembrane region" description="Helical" evidence="1">
    <location>
        <begin position="238"/>
        <end position="260"/>
    </location>
</feature>
<dbReference type="AlphaFoldDB" id="A0A8J2R8G0"/>
<organism evidence="2 3">
    <name type="scientific">Danaus chrysippus</name>
    <name type="common">African queen</name>
    <dbReference type="NCBI Taxonomy" id="151541"/>
    <lineage>
        <taxon>Eukaryota</taxon>
        <taxon>Metazoa</taxon>
        <taxon>Ecdysozoa</taxon>
        <taxon>Arthropoda</taxon>
        <taxon>Hexapoda</taxon>
        <taxon>Insecta</taxon>
        <taxon>Pterygota</taxon>
        <taxon>Neoptera</taxon>
        <taxon>Endopterygota</taxon>
        <taxon>Lepidoptera</taxon>
        <taxon>Glossata</taxon>
        <taxon>Ditrysia</taxon>
        <taxon>Papilionoidea</taxon>
        <taxon>Nymphalidae</taxon>
        <taxon>Danainae</taxon>
        <taxon>Danaini</taxon>
        <taxon>Danaina</taxon>
        <taxon>Danaus</taxon>
        <taxon>Anosia</taxon>
    </lineage>
</organism>
<dbReference type="EMBL" id="CAKASE010000081">
    <property type="protein sequence ID" value="CAG9583399.1"/>
    <property type="molecule type" value="Genomic_DNA"/>
</dbReference>
<reference evidence="2" key="1">
    <citation type="submission" date="2021-09" db="EMBL/GenBank/DDBJ databases">
        <authorList>
            <person name="Martin H S."/>
        </authorList>
    </citation>
    <scope>NUCLEOTIDE SEQUENCE</scope>
</reference>
<evidence type="ECO:0000313" key="3">
    <source>
        <dbReference type="Proteomes" id="UP000789524"/>
    </source>
</evidence>
<protein>
    <submittedName>
        <fullName evidence="2">(African queen) hypothetical protein</fullName>
    </submittedName>
</protein>
<feature type="transmembrane region" description="Helical" evidence="1">
    <location>
        <begin position="73"/>
        <end position="95"/>
    </location>
</feature>
<comment type="caution">
    <text evidence="2">The sequence shown here is derived from an EMBL/GenBank/DDBJ whole genome shotgun (WGS) entry which is preliminary data.</text>
</comment>